<keyword evidence="6" id="KW-0597">Phosphoprotein</keyword>
<dbReference type="CDD" id="cd17574">
    <property type="entry name" value="REC_OmpR"/>
    <property type="match status" value="1"/>
</dbReference>
<dbReference type="SMART" id="SM00862">
    <property type="entry name" value="Trans_reg_C"/>
    <property type="match status" value="1"/>
</dbReference>
<comment type="function">
    <text evidence="5">May play the central regulatory role in sporulation. It may be an element of the effector pathway responsible for the activation of sporulation genes in response to nutritional stress. Spo0A may act in concert with spo0H (a sigma factor) to control the expression of some genes that are critical to the sporulation process.</text>
</comment>
<dbReference type="InterPro" id="IPR039420">
    <property type="entry name" value="WalR-like"/>
</dbReference>
<evidence type="ECO:0000259" key="8">
    <source>
        <dbReference type="PROSITE" id="PS50110"/>
    </source>
</evidence>
<name>A0ABS7ANM3_9CLOT</name>
<keyword evidence="2" id="KW-0805">Transcription regulation</keyword>
<proteinExistence type="predicted"/>
<keyword evidence="4" id="KW-0804">Transcription</keyword>
<feature type="DNA-binding region" description="OmpR/PhoB-type" evidence="7">
    <location>
        <begin position="128"/>
        <end position="224"/>
    </location>
</feature>
<dbReference type="InterPro" id="IPR036388">
    <property type="entry name" value="WH-like_DNA-bd_sf"/>
</dbReference>
<evidence type="ECO:0000256" key="4">
    <source>
        <dbReference type="ARBA" id="ARBA00023163"/>
    </source>
</evidence>
<evidence type="ECO:0000313" key="11">
    <source>
        <dbReference type="Proteomes" id="UP001519921"/>
    </source>
</evidence>
<evidence type="ECO:0000256" key="5">
    <source>
        <dbReference type="ARBA" id="ARBA00024867"/>
    </source>
</evidence>
<dbReference type="SUPFAM" id="SSF52172">
    <property type="entry name" value="CheY-like"/>
    <property type="match status" value="1"/>
</dbReference>
<keyword evidence="3 7" id="KW-0238">DNA-binding</keyword>
<evidence type="ECO:0000256" key="7">
    <source>
        <dbReference type="PROSITE-ProRule" id="PRU01091"/>
    </source>
</evidence>
<dbReference type="PROSITE" id="PS51755">
    <property type="entry name" value="OMPR_PHOB"/>
    <property type="match status" value="1"/>
</dbReference>
<feature type="domain" description="Response regulatory" evidence="8">
    <location>
        <begin position="2"/>
        <end position="116"/>
    </location>
</feature>
<dbReference type="InterPro" id="IPR001789">
    <property type="entry name" value="Sig_transdc_resp-reg_receiver"/>
</dbReference>
<dbReference type="SMART" id="SM00448">
    <property type="entry name" value="REC"/>
    <property type="match status" value="1"/>
</dbReference>
<sequence>MRVLVVDDERSILNLIRLNLEVEGYEAIVSTTGADAILKFETEKPQLVILDLMLPDISGYDVIKKFQEINSEVPVIMLTAKSQMNDKLLGLQLGADDYIIKPFNSTELILRIKAVSKRVTKKTRVKNDNEIKLEKLKILKDERKVFIDEEEIFMTYKEFDTLFLMMKNYNKVFTRENLLERVWGDEYDVNTRAVDILIQRVRKKMGKYSNKLKTVYGVGYKLEFKKETI</sequence>
<feature type="domain" description="OmpR/PhoB-type" evidence="9">
    <location>
        <begin position="128"/>
        <end position="224"/>
    </location>
</feature>
<evidence type="ECO:0000256" key="1">
    <source>
        <dbReference type="ARBA" id="ARBA00018672"/>
    </source>
</evidence>
<evidence type="ECO:0000256" key="2">
    <source>
        <dbReference type="ARBA" id="ARBA00023015"/>
    </source>
</evidence>
<accession>A0ABS7ANM3</accession>
<feature type="modified residue" description="4-aspartylphosphate" evidence="6">
    <location>
        <position position="51"/>
    </location>
</feature>
<dbReference type="PANTHER" id="PTHR48111:SF73">
    <property type="entry name" value="ALKALINE PHOSPHATASE SYNTHESIS TRANSCRIPTIONAL REGULATORY PROTEIN PHOP"/>
    <property type="match status" value="1"/>
</dbReference>
<comment type="caution">
    <text evidence="10">The sequence shown here is derived from an EMBL/GenBank/DDBJ whole genome shotgun (WGS) entry which is preliminary data.</text>
</comment>
<dbReference type="RefSeq" id="WP_219779378.1">
    <property type="nucleotide sequence ID" value="NZ_JAHXPT010000006.1"/>
</dbReference>
<evidence type="ECO:0000256" key="6">
    <source>
        <dbReference type="PROSITE-ProRule" id="PRU00169"/>
    </source>
</evidence>
<dbReference type="Gene3D" id="1.10.10.10">
    <property type="entry name" value="Winged helix-like DNA-binding domain superfamily/Winged helix DNA-binding domain"/>
    <property type="match status" value="1"/>
</dbReference>
<dbReference type="Pfam" id="PF00486">
    <property type="entry name" value="Trans_reg_C"/>
    <property type="match status" value="1"/>
</dbReference>
<keyword evidence="11" id="KW-1185">Reference proteome</keyword>
<organism evidence="10 11">
    <name type="scientific">Clostridium weizhouense</name>
    <dbReference type="NCBI Taxonomy" id="2859781"/>
    <lineage>
        <taxon>Bacteria</taxon>
        <taxon>Bacillati</taxon>
        <taxon>Bacillota</taxon>
        <taxon>Clostridia</taxon>
        <taxon>Eubacteriales</taxon>
        <taxon>Clostridiaceae</taxon>
        <taxon>Clostridium</taxon>
    </lineage>
</organism>
<evidence type="ECO:0000256" key="3">
    <source>
        <dbReference type="ARBA" id="ARBA00023125"/>
    </source>
</evidence>
<evidence type="ECO:0000313" key="10">
    <source>
        <dbReference type="EMBL" id="MBW6410232.1"/>
    </source>
</evidence>
<dbReference type="Gene3D" id="3.40.50.2300">
    <property type="match status" value="1"/>
</dbReference>
<dbReference type="PANTHER" id="PTHR48111">
    <property type="entry name" value="REGULATOR OF RPOS"/>
    <property type="match status" value="1"/>
</dbReference>
<evidence type="ECO:0000259" key="9">
    <source>
        <dbReference type="PROSITE" id="PS51755"/>
    </source>
</evidence>
<dbReference type="CDD" id="cd00383">
    <property type="entry name" value="trans_reg_C"/>
    <property type="match status" value="1"/>
</dbReference>
<protein>
    <recommendedName>
        <fullName evidence="1">Stage 0 sporulation protein A homolog</fullName>
    </recommendedName>
</protein>
<dbReference type="Pfam" id="PF00072">
    <property type="entry name" value="Response_reg"/>
    <property type="match status" value="1"/>
</dbReference>
<dbReference type="PROSITE" id="PS50110">
    <property type="entry name" value="RESPONSE_REGULATORY"/>
    <property type="match status" value="1"/>
</dbReference>
<gene>
    <name evidence="10" type="ORF">KYD98_09005</name>
</gene>
<dbReference type="InterPro" id="IPR011006">
    <property type="entry name" value="CheY-like_superfamily"/>
</dbReference>
<dbReference type="InterPro" id="IPR001867">
    <property type="entry name" value="OmpR/PhoB-type_DNA-bd"/>
</dbReference>
<dbReference type="EMBL" id="JAHXPT010000006">
    <property type="protein sequence ID" value="MBW6410232.1"/>
    <property type="molecule type" value="Genomic_DNA"/>
</dbReference>
<dbReference type="Proteomes" id="UP001519921">
    <property type="component" value="Unassembled WGS sequence"/>
</dbReference>
<reference evidence="10 11" key="1">
    <citation type="submission" date="2021-07" db="EMBL/GenBank/DDBJ databases">
        <title>Clostridium weizhouense sp. nov., an anaerobic bacterium isolated from activated sludge of Petroleum wastewater.</title>
        <authorList>
            <person name="Li Q."/>
        </authorList>
    </citation>
    <scope>NUCLEOTIDE SEQUENCE [LARGE SCALE GENOMIC DNA]</scope>
    <source>
        <strain evidence="10 11">YB-6</strain>
    </source>
</reference>
<dbReference type="Gene3D" id="6.10.250.690">
    <property type="match status" value="1"/>
</dbReference>